<dbReference type="EMBL" id="GBXM01048325">
    <property type="protein sequence ID" value="JAH60252.1"/>
    <property type="molecule type" value="Transcribed_RNA"/>
</dbReference>
<proteinExistence type="predicted"/>
<name>A0A0E9U3F3_ANGAN</name>
<protein>
    <submittedName>
        <fullName evidence="1">Uncharacterized protein</fullName>
    </submittedName>
</protein>
<reference evidence="1" key="2">
    <citation type="journal article" date="2015" name="Fish Shellfish Immunol.">
        <title>Early steps in the European eel (Anguilla anguilla)-Vibrio vulnificus interaction in the gills: Role of the RtxA13 toxin.</title>
        <authorList>
            <person name="Callol A."/>
            <person name="Pajuelo D."/>
            <person name="Ebbesson L."/>
            <person name="Teles M."/>
            <person name="MacKenzie S."/>
            <person name="Amaro C."/>
        </authorList>
    </citation>
    <scope>NUCLEOTIDE SEQUENCE</scope>
</reference>
<sequence length="60" mass="7014">MRCYNKAELYSCIPSSRGRKGDDMQGRKIDFQAVLRGNKQFHAFEPKTKYSDVLPSFFLH</sequence>
<organism evidence="1">
    <name type="scientific">Anguilla anguilla</name>
    <name type="common">European freshwater eel</name>
    <name type="synonym">Muraena anguilla</name>
    <dbReference type="NCBI Taxonomy" id="7936"/>
    <lineage>
        <taxon>Eukaryota</taxon>
        <taxon>Metazoa</taxon>
        <taxon>Chordata</taxon>
        <taxon>Craniata</taxon>
        <taxon>Vertebrata</taxon>
        <taxon>Euteleostomi</taxon>
        <taxon>Actinopterygii</taxon>
        <taxon>Neopterygii</taxon>
        <taxon>Teleostei</taxon>
        <taxon>Anguilliformes</taxon>
        <taxon>Anguillidae</taxon>
        <taxon>Anguilla</taxon>
    </lineage>
</organism>
<accession>A0A0E9U3F3</accession>
<reference evidence="1" key="1">
    <citation type="submission" date="2014-11" db="EMBL/GenBank/DDBJ databases">
        <authorList>
            <person name="Amaro Gonzalez C."/>
        </authorList>
    </citation>
    <scope>NUCLEOTIDE SEQUENCE</scope>
</reference>
<dbReference type="AlphaFoldDB" id="A0A0E9U3F3"/>
<evidence type="ECO:0000313" key="1">
    <source>
        <dbReference type="EMBL" id="JAH60252.1"/>
    </source>
</evidence>